<dbReference type="CDD" id="cd01335">
    <property type="entry name" value="Radical_SAM"/>
    <property type="match status" value="1"/>
</dbReference>
<dbReference type="SUPFAM" id="SSF102114">
    <property type="entry name" value="Radical SAM enzymes"/>
    <property type="match status" value="1"/>
</dbReference>
<dbReference type="OrthoDB" id="9763993at2"/>
<evidence type="ECO:0000256" key="2">
    <source>
        <dbReference type="ARBA" id="ARBA00022485"/>
    </source>
</evidence>
<evidence type="ECO:0000256" key="6">
    <source>
        <dbReference type="ARBA" id="ARBA00023014"/>
    </source>
</evidence>
<dbReference type="AlphaFoldDB" id="A0A171ATJ4"/>
<dbReference type="InterPro" id="IPR017200">
    <property type="entry name" value="PqqE-like"/>
</dbReference>
<keyword evidence="9" id="KW-1185">Reference proteome</keyword>
<keyword evidence="2" id="KW-0004">4Fe-4S</keyword>
<protein>
    <submittedName>
        <fullName evidence="8">Radical SAM additional 4Fe4S-binding SPASM domain-containing protein</fullName>
    </submittedName>
</protein>
<dbReference type="Proteomes" id="UP000076586">
    <property type="component" value="Unassembled WGS sequence"/>
</dbReference>
<proteinExistence type="predicted"/>
<keyword evidence="3" id="KW-0949">S-adenosyl-L-methionine</keyword>
<dbReference type="PANTHER" id="PTHR11228:SF7">
    <property type="entry name" value="PQQA PEPTIDE CYCLASE"/>
    <property type="match status" value="1"/>
</dbReference>
<keyword evidence="6" id="KW-0411">Iron-sulfur</keyword>
<organism evidence="8 9">
    <name type="scientific">Paludibacter jiangxiensis</name>
    <dbReference type="NCBI Taxonomy" id="681398"/>
    <lineage>
        <taxon>Bacteria</taxon>
        <taxon>Pseudomonadati</taxon>
        <taxon>Bacteroidota</taxon>
        <taxon>Bacteroidia</taxon>
        <taxon>Bacteroidales</taxon>
        <taxon>Paludibacteraceae</taxon>
        <taxon>Paludibacter</taxon>
    </lineage>
</organism>
<name>A0A171ATJ4_9BACT</name>
<dbReference type="InterPro" id="IPR023885">
    <property type="entry name" value="4Fe4S-binding_SPASM_dom"/>
</dbReference>
<evidence type="ECO:0000313" key="8">
    <source>
        <dbReference type="EMBL" id="GAT64248.1"/>
    </source>
</evidence>
<dbReference type="NCBIfam" id="TIGR04085">
    <property type="entry name" value="rSAM_more_4Fe4S"/>
    <property type="match status" value="1"/>
</dbReference>
<keyword evidence="5" id="KW-0408">Iron</keyword>
<evidence type="ECO:0000256" key="4">
    <source>
        <dbReference type="ARBA" id="ARBA00022723"/>
    </source>
</evidence>
<evidence type="ECO:0000256" key="1">
    <source>
        <dbReference type="ARBA" id="ARBA00001966"/>
    </source>
</evidence>
<reference evidence="9" key="1">
    <citation type="submission" date="2016-04" db="EMBL/GenBank/DDBJ databases">
        <title>Draft genome sequence of Paludibacter jiangxiensis strain NM7.</title>
        <authorList>
            <person name="Qiu Y."/>
            <person name="Matsuura N."/>
            <person name="Ohashi A."/>
            <person name="Tourlousse M.D."/>
            <person name="Sekiguchi Y."/>
        </authorList>
    </citation>
    <scope>NUCLEOTIDE SEQUENCE [LARGE SCALE GENOMIC DNA]</scope>
    <source>
        <strain evidence="9">NM7</strain>
    </source>
</reference>
<gene>
    <name evidence="8" type="ORF">PJIAN_4798</name>
</gene>
<dbReference type="PROSITE" id="PS51918">
    <property type="entry name" value="RADICAL_SAM"/>
    <property type="match status" value="1"/>
</dbReference>
<dbReference type="InterPro" id="IPR050377">
    <property type="entry name" value="Radical_SAM_PqqE_MftC-like"/>
</dbReference>
<dbReference type="EMBL" id="BDCR01000004">
    <property type="protein sequence ID" value="GAT64248.1"/>
    <property type="molecule type" value="Genomic_DNA"/>
</dbReference>
<comment type="caution">
    <text evidence="8">The sequence shown here is derived from an EMBL/GenBank/DDBJ whole genome shotgun (WGS) entry which is preliminary data.</text>
</comment>
<dbReference type="Pfam" id="PF04055">
    <property type="entry name" value="Radical_SAM"/>
    <property type="match status" value="1"/>
</dbReference>
<dbReference type="SFLD" id="SFLDS00029">
    <property type="entry name" value="Radical_SAM"/>
    <property type="match status" value="1"/>
</dbReference>
<dbReference type="Gene3D" id="3.20.20.70">
    <property type="entry name" value="Aldolase class I"/>
    <property type="match status" value="1"/>
</dbReference>
<dbReference type="InterPro" id="IPR058240">
    <property type="entry name" value="rSAM_sf"/>
</dbReference>
<feature type="domain" description="Radical SAM core" evidence="7">
    <location>
        <begin position="1"/>
        <end position="220"/>
    </location>
</feature>
<dbReference type="PANTHER" id="PTHR11228">
    <property type="entry name" value="RADICAL SAM DOMAIN PROTEIN"/>
    <property type="match status" value="1"/>
</dbReference>
<dbReference type="GO" id="GO:0003824">
    <property type="term" value="F:catalytic activity"/>
    <property type="evidence" value="ECO:0007669"/>
    <property type="project" value="InterPro"/>
</dbReference>
<sequence length="334" mass="37296">MKLSLYAITFESYSACNLRCVYCYNTWKRPGGEDPFRYSHKQALKTLKELYKQADIKQLSITGGEPLLNEFVAELILTAKLKGSNVSIISNGNGAQDGNYRLYKELGVDLFLMPLHSARPEVHDAMTQTPGSWQKSLNSIKSCTELGIYVVPMMVLTRFNIAHAEETLRFYHQNGLTRIMVNRYNIGGAGIQDQHLSPSKEELQQTFSKLDKVAEELQLTVSSNVCTPFCVLNPDDYPHIAFGACSPDPLSRPLTVDATGNVRTCNHSPIVAGNIFKQNLAEILFDSPYINSWSEIVPDYCISCNIYYKCRGGCRAASEQLGLSLHHVDPLVTL</sequence>
<dbReference type="InterPro" id="IPR006638">
    <property type="entry name" value="Elp3/MiaA/NifB-like_rSAM"/>
</dbReference>
<accession>A0A171ATJ4</accession>
<dbReference type="RefSeq" id="WP_068706168.1">
    <property type="nucleotide sequence ID" value="NZ_BDCR01000004.1"/>
</dbReference>
<dbReference type="InterPro" id="IPR013785">
    <property type="entry name" value="Aldolase_TIM"/>
</dbReference>
<dbReference type="InterPro" id="IPR007197">
    <property type="entry name" value="rSAM"/>
</dbReference>
<evidence type="ECO:0000256" key="3">
    <source>
        <dbReference type="ARBA" id="ARBA00022691"/>
    </source>
</evidence>
<evidence type="ECO:0000259" key="7">
    <source>
        <dbReference type="PROSITE" id="PS51918"/>
    </source>
</evidence>
<dbReference type="SMART" id="SM00729">
    <property type="entry name" value="Elp3"/>
    <property type="match status" value="1"/>
</dbReference>
<dbReference type="SFLD" id="SFLDG01386">
    <property type="entry name" value="main_SPASM_domain-containing"/>
    <property type="match status" value="1"/>
</dbReference>
<dbReference type="GO" id="GO:0046872">
    <property type="term" value="F:metal ion binding"/>
    <property type="evidence" value="ECO:0007669"/>
    <property type="project" value="UniProtKB-KW"/>
</dbReference>
<dbReference type="GO" id="GO:0051539">
    <property type="term" value="F:4 iron, 4 sulfur cluster binding"/>
    <property type="evidence" value="ECO:0007669"/>
    <property type="project" value="UniProtKB-KW"/>
</dbReference>
<reference evidence="9" key="2">
    <citation type="journal article" date="2017" name="Genome Announc.">
        <title>Draft genome sequence of Paludibacter jiangxiensis NM7(T), a propionate-producing fermentative bacterium.</title>
        <authorList>
            <person name="Qiu Y.-L."/>
            <person name="Tourlousse D.M."/>
            <person name="Matsuura N."/>
            <person name="Ohashi A."/>
            <person name="Sekiguchi Y."/>
        </authorList>
    </citation>
    <scope>NUCLEOTIDE SEQUENCE [LARGE SCALE GENOMIC DNA]</scope>
    <source>
        <strain evidence="9">NM7</strain>
    </source>
</reference>
<dbReference type="Pfam" id="PF13186">
    <property type="entry name" value="SPASM"/>
    <property type="match status" value="1"/>
</dbReference>
<evidence type="ECO:0000256" key="5">
    <source>
        <dbReference type="ARBA" id="ARBA00023004"/>
    </source>
</evidence>
<dbReference type="SFLD" id="SFLDG01067">
    <property type="entry name" value="SPASM/twitch_domain_containing"/>
    <property type="match status" value="1"/>
</dbReference>
<evidence type="ECO:0000313" key="9">
    <source>
        <dbReference type="Proteomes" id="UP000076586"/>
    </source>
</evidence>
<dbReference type="PIRSF" id="PIRSF037420">
    <property type="entry name" value="PQQ_syn_pqqE"/>
    <property type="match status" value="1"/>
</dbReference>
<dbReference type="STRING" id="681398.PJIAN_4798"/>
<keyword evidence="4" id="KW-0479">Metal-binding</keyword>
<comment type="cofactor">
    <cofactor evidence="1">
        <name>[4Fe-4S] cluster</name>
        <dbReference type="ChEBI" id="CHEBI:49883"/>
    </cofactor>
</comment>